<evidence type="ECO:0000313" key="3">
    <source>
        <dbReference type="Proteomes" id="UP000681315"/>
    </source>
</evidence>
<dbReference type="InterPro" id="IPR007111">
    <property type="entry name" value="NACHT_NTPase"/>
</dbReference>
<accession>A0ABS3SZE0</accession>
<protein>
    <recommendedName>
        <fullName evidence="1">NACHT domain-containing protein</fullName>
    </recommendedName>
</protein>
<reference evidence="2 3" key="1">
    <citation type="submission" date="2021-03" db="EMBL/GenBank/DDBJ databases">
        <title>Gelidibacter sp. nov., isolated from costal sediment.</title>
        <authorList>
            <person name="Lun K.-Y."/>
        </authorList>
    </citation>
    <scope>NUCLEOTIDE SEQUENCE [LARGE SCALE GENOMIC DNA]</scope>
    <source>
        <strain evidence="2 3">DF109</strain>
    </source>
</reference>
<organism evidence="2 3">
    <name type="scientific">Gelidibacter pelagius</name>
    <dbReference type="NCBI Taxonomy" id="2819985"/>
    <lineage>
        <taxon>Bacteria</taxon>
        <taxon>Pseudomonadati</taxon>
        <taxon>Bacteroidota</taxon>
        <taxon>Flavobacteriia</taxon>
        <taxon>Flavobacteriales</taxon>
        <taxon>Flavobacteriaceae</taxon>
        <taxon>Gelidibacter</taxon>
    </lineage>
</organism>
<dbReference type="PANTHER" id="PTHR46844">
    <property type="entry name" value="SLR5058 PROTEIN"/>
    <property type="match status" value="1"/>
</dbReference>
<evidence type="ECO:0000259" key="1">
    <source>
        <dbReference type="PROSITE" id="PS50837"/>
    </source>
</evidence>
<dbReference type="SUPFAM" id="SSF52540">
    <property type="entry name" value="P-loop containing nucleoside triphosphate hydrolases"/>
    <property type="match status" value="1"/>
</dbReference>
<dbReference type="PROSITE" id="PS50837">
    <property type="entry name" value="NACHT"/>
    <property type="match status" value="1"/>
</dbReference>
<comment type="caution">
    <text evidence="2">The sequence shown here is derived from an EMBL/GenBank/DDBJ whole genome shotgun (WGS) entry which is preliminary data.</text>
</comment>
<dbReference type="PANTHER" id="PTHR46844:SF1">
    <property type="entry name" value="SLR5058 PROTEIN"/>
    <property type="match status" value="1"/>
</dbReference>
<proteinExistence type="predicted"/>
<dbReference type="Proteomes" id="UP000681315">
    <property type="component" value="Unassembled WGS sequence"/>
</dbReference>
<dbReference type="RefSeq" id="WP_208235388.1">
    <property type="nucleotide sequence ID" value="NZ_JAGEVG010000041.1"/>
</dbReference>
<dbReference type="Gene3D" id="3.40.50.300">
    <property type="entry name" value="P-loop containing nucleotide triphosphate hydrolases"/>
    <property type="match status" value="1"/>
</dbReference>
<dbReference type="EMBL" id="JAGEVG010000041">
    <property type="protein sequence ID" value="MBO3100283.1"/>
    <property type="molecule type" value="Genomic_DNA"/>
</dbReference>
<evidence type="ECO:0000313" key="2">
    <source>
        <dbReference type="EMBL" id="MBO3100283.1"/>
    </source>
</evidence>
<keyword evidence="3" id="KW-1185">Reference proteome</keyword>
<name>A0ABS3SZE0_9FLAO</name>
<dbReference type="InterPro" id="IPR027417">
    <property type="entry name" value="P-loop_NTPase"/>
</dbReference>
<sequence>MIIETSTLISIGTWLGNKLLDKGFDSIHKKITSKTFNDRFYEKVNNVSIILQTNHPDALGGNIEYFFKHEDIFNELVKLLFFNSKVDLKVIEEKFDIETLPDNFILEFINLLRDELYRDQFFNEILSNKEIFLISIGINKKVEDVLRISSLSYDEIKKLKELIESKIKSNFSFASFISNYKTCLINNYSQLNFIGLGLDLSVKKGKRKKLEDLFVKPSFHVDEVNLKILQKINPEFESHTKISLDKIFNFDKHLIILGNPGSGKSIFTKFISLKLIQNEKLVFENKAITESIPFRIELRKYHAFKKDQNEGLIKYLRFLLELEYGFPNISTEDVQQVLKEKNTVVIFDGLDEIFNLNDKLLIKNDIENFIAQHTNTKAIITSRIIGYDDTALKESEMLKLIINNFDDNQIQEYIKNWYLIEEDDEQIREKEINDFLAKKELIDNELISNPLLLSLIVILYRNNLKLPDSKLEIYQSCTKTLVDKWDHSKGMEINLSDEIYKRKDTVFADLAYWQYKELSKKDGKVTYQRAKNTVARSLTEKLKIADDFTSDLFSEQFLVYAQKRSLYFDNNFTHKTFLEYFTAFWIFSNIEKKHKKEERDNLIKEYIISSYWHIVLELLINLIDKDQADNEIIDDLIKHQLKENEESATFFLQIFNTIQNVSNSTFEDIVSQAIHGLLKKTVKEKNTENYRNRQNSPFYLLAKHFDNESLRQLIEKCIKEIKLDENSSYEAKILLSLYLELIHESKKFKNIEINNWDNDTINLFSRKTILEDPINYIMFEFTFNRVDFNLNPIPFATDFLRNFNKELFSDNLKSKFSNFRYFPIQFICLKNVLFNSDHNILNDYLTLVEKHNISITDLIKDCFSNPFFFRFDDDFKNLMGNLNLLKNKDYLILLVPIFYKIRFGENYNRQKKFEPNIEELFKLLEDEDYSNKLEFIVDKKNNKTKVKSYIIDNFEIDKLIIK</sequence>
<gene>
    <name evidence="2" type="ORF">J4051_18580</name>
</gene>
<feature type="domain" description="NACHT" evidence="1">
    <location>
        <begin position="252"/>
        <end position="383"/>
    </location>
</feature>